<comment type="caution">
    <text evidence="1">The sequence shown here is derived from an EMBL/GenBank/DDBJ whole genome shotgun (WGS) entry which is preliminary data.</text>
</comment>
<reference evidence="1 2" key="1">
    <citation type="submission" date="2013-01" db="EMBL/GenBank/DDBJ databases">
        <authorList>
            <person name="Harkins D.M."/>
            <person name="Durkin A.S."/>
            <person name="Brinkac L.M."/>
            <person name="Haft D.H."/>
            <person name="Selengut J.D."/>
            <person name="Sanka R."/>
            <person name="DePew J."/>
            <person name="Purushe J."/>
            <person name="Galloway R.L."/>
            <person name="Vinetz J.M."/>
            <person name="Sutton G.G."/>
            <person name="Nierman W.C."/>
            <person name="Fouts D.E."/>
        </authorList>
    </citation>
    <scope>NUCLEOTIDE SEQUENCE [LARGE SCALE GENOMIC DNA]</scope>
    <source>
        <strain evidence="1 2">79601</strain>
    </source>
</reference>
<dbReference type="EMBL" id="ANIK01000024">
    <property type="protein sequence ID" value="EMJ96449.1"/>
    <property type="molecule type" value="Genomic_DNA"/>
</dbReference>
<evidence type="ECO:0000313" key="2">
    <source>
        <dbReference type="Proteomes" id="UP000011988"/>
    </source>
</evidence>
<organism evidence="1 2">
    <name type="scientific">Leptospira alstonii serovar Sichuan str. 79601</name>
    <dbReference type="NCBI Taxonomy" id="1218565"/>
    <lineage>
        <taxon>Bacteria</taxon>
        <taxon>Pseudomonadati</taxon>
        <taxon>Spirochaetota</taxon>
        <taxon>Spirochaetia</taxon>
        <taxon>Leptospirales</taxon>
        <taxon>Leptospiraceae</taxon>
        <taxon>Leptospira</taxon>
    </lineage>
</organism>
<dbReference type="Proteomes" id="UP000011988">
    <property type="component" value="Unassembled WGS sequence"/>
</dbReference>
<gene>
    <name evidence="1" type="ORF">LEP1GSC194_1614</name>
</gene>
<dbReference type="PATRIC" id="fig|1218565.3.peg.1183"/>
<sequence>MQTAPNIPGATLRNNAFASRLLFAALTTGRAAGIEAESSYWNYGN</sequence>
<evidence type="ECO:0000313" key="1">
    <source>
        <dbReference type="EMBL" id="EMJ96449.1"/>
    </source>
</evidence>
<proteinExistence type="predicted"/>
<name>M6CXQ5_9LEPT</name>
<protein>
    <submittedName>
        <fullName evidence="1">Uncharacterized protein</fullName>
    </submittedName>
</protein>
<dbReference type="AlphaFoldDB" id="M6CXQ5"/>
<accession>M6CXQ5</accession>